<comment type="similarity">
    <text evidence="7">Belongs to the queuine tRNA-ribosyltransferase family.</text>
</comment>
<evidence type="ECO:0000256" key="1">
    <source>
        <dbReference type="ARBA" id="ARBA00004691"/>
    </source>
</evidence>
<comment type="pathway">
    <text evidence="1 7">tRNA modification; tRNA-queuosine biosynthesis.</text>
</comment>
<evidence type="ECO:0000256" key="3">
    <source>
        <dbReference type="ARBA" id="ARBA00022679"/>
    </source>
</evidence>
<accession>A0A2H0LWW9</accession>
<dbReference type="InterPro" id="IPR050076">
    <property type="entry name" value="ArchSynthase1/Queuine_TRR"/>
</dbReference>
<evidence type="ECO:0000256" key="2">
    <source>
        <dbReference type="ARBA" id="ARBA00022676"/>
    </source>
</evidence>
<dbReference type="PANTHER" id="PTHR46499">
    <property type="entry name" value="QUEUINE TRNA-RIBOSYLTRANSFERASE"/>
    <property type="match status" value="1"/>
</dbReference>
<evidence type="ECO:0000256" key="5">
    <source>
        <dbReference type="ARBA" id="ARBA00022785"/>
    </source>
</evidence>
<sequence>MSFTLIHKDKNSRARLGRLVTVRGDIDTPIFMPVATQGTVKALSNRDLRECKAEIILANAYHLYLRPGLEIIKNAGGLHKFMAWDKPILTDSGGYQVFSLARLRKVKDIGVEFQSHIDGSRHFLTPENVIDTQCILGSDILMPLDECLHYPCIKDEAQTAMKRTIQWAKRSKEALGRWQQANHGSQLLFGIVQGATYPDLRKSCVEQLAEMSFSGYSIGGISVGEPQDLMYNIVQSTCEYLPENFPRYLMGVGTPQDIISAVDFGVDMFDCVVPTRYGRNGTAFTSRGKIVVRNASFTNDLAPLDEECSCFVCREYSRSYIRHLLNAGEILGSAAVSYHNTYFYLEFMHKIRQAIKQDDFTGFKKNFLDRYNNTA</sequence>
<dbReference type="EC" id="2.4.2.29" evidence="7"/>
<dbReference type="EMBL" id="PCWA01000084">
    <property type="protein sequence ID" value="PIQ88876.1"/>
    <property type="molecule type" value="Genomic_DNA"/>
</dbReference>
<evidence type="ECO:0000313" key="10">
    <source>
        <dbReference type="Proteomes" id="UP000229641"/>
    </source>
</evidence>
<dbReference type="GO" id="GO:0008616">
    <property type="term" value="P:tRNA queuosine(34) biosynthetic process"/>
    <property type="evidence" value="ECO:0007669"/>
    <property type="project" value="UniProtKB-UniRule"/>
</dbReference>
<feature type="region of interest" description="RNA binding; important for wobble base 34 recognition" evidence="7">
    <location>
        <begin position="275"/>
        <end position="279"/>
    </location>
</feature>
<feature type="binding site" evidence="7">
    <location>
        <begin position="91"/>
        <end position="95"/>
    </location>
    <ligand>
        <name>substrate</name>
    </ligand>
</feature>
<dbReference type="Gene3D" id="3.20.20.105">
    <property type="entry name" value="Queuine tRNA-ribosyltransferase-like"/>
    <property type="match status" value="1"/>
</dbReference>
<comment type="catalytic activity">
    <reaction evidence="6 7">
        <text>7-aminomethyl-7-carbaguanine + guanosine(34) in tRNA = 7-aminomethyl-7-carbaguanosine(34) in tRNA + guanine</text>
        <dbReference type="Rhea" id="RHEA:24104"/>
        <dbReference type="Rhea" id="RHEA-COMP:10341"/>
        <dbReference type="Rhea" id="RHEA-COMP:10342"/>
        <dbReference type="ChEBI" id="CHEBI:16235"/>
        <dbReference type="ChEBI" id="CHEBI:58703"/>
        <dbReference type="ChEBI" id="CHEBI:74269"/>
        <dbReference type="ChEBI" id="CHEBI:82833"/>
        <dbReference type="EC" id="2.4.2.29"/>
    </reaction>
</comment>
<evidence type="ECO:0000259" key="8">
    <source>
        <dbReference type="Pfam" id="PF01702"/>
    </source>
</evidence>
<feature type="binding site" evidence="7">
    <location>
        <position position="308"/>
    </location>
    <ligand>
        <name>Zn(2+)</name>
        <dbReference type="ChEBI" id="CHEBI:29105"/>
    </ligand>
</feature>
<comment type="subunit">
    <text evidence="7">Homodimer. Within each dimer, one monomer is responsible for RNA recognition and catalysis, while the other monomer binds to the replacement base PreQ1.</text>
</comment>
<dbReference type="Pfam" id="PF01702">
    <property type="entry name" value="TGT"/>
    <property type="match status" value="1"/>
</dbReference>
<feature type="binding site" evidence="7">
    <location>
        <position position="339"/>
    </location>
    <ligand>
        <name>Zn(2+)</name>
        <dbReference type="ChEBI" id="CHEBI:29105"/>
    </ligand>
</feature>
<feature type="region of interest" description="RNA binding" evidence="7">
    <location>
        <begin position="251"/>
        <end position="257"/>
    </location>
</feature>
<keyword evidence="7" id="KW-0479">Metal-binding</keyword>
<evidence type="ECO:0000256" key="7">
    <source>
        <dbReference type="HAMAP-Rule" id="MF_00168"/>
    </source>
</evidence>
<evidence type="ECO:0000313" key="9">
    <source>
        <dbReference type="EMBL" id="PIQ88876.1"/>
    </source>
</evidence>
<proteinExistence type="inferred from homology"/>
<dbReference type="InterPro" id="IPR036511">
    <property type="entry name" value="TGT-like_sf"/>
</dbReference>
<feature type="active site" description="Proton acceptor" evidence="7">
    <location>
        <position position="91"/>
    </location>
</feature>
<feature type="active site" description="Nucleophile" evidence="7">
    <location>
        <position position="270"/>
    </location>
</feature>
<feature type="binding site" evidence="7">
    <location>
        <position position="193"/>
    </location>
    <ligand>
        <name>substrate</name>
    </ligand>
</feature>
<keyword evidence="7" id="KW-0862">Zinc</keyword>
<name>A0A2H0LWW9_9BACT</name>
<dbReference type="GO" id="GO:0046872">
    <property type="term" value="F:metal ion binding"/>
    <property type="evidence" value="ECO:0007669"/>
    <property type="project" value="UniProtKB-KW"/>
</dbReference>
<dbReference type="FunFam" id="3.20.20.105:FF:000001">
    <property type="entry name" value="Queuine tRNA-ribosyltransferase"/>
    <property type="match status" value="1"/>
</dbReference>
<keyword evidence="2 7" id="KW-0328">Glycosyltransferase</keyword>
<dbReference type="HAMAP" id="MF_00168">
    <property type="entry name" value="Q_tRNA_Tgt"/>
    <property type="match status" value="1"/>
</dbReference>
<evidence type="ECO:0000256" key="6">
    <source>
        <dbReference type="ARBA" id="ARBA00050112"/>
    </source>
</evidence>
<keyword evidence="5 7" id="KW-0671">Queuosine biosynthesis</keyword>
<reference evidence="9 10" key="1">
    <citation type="submission" date="2017-09" db="EMBL/GenBank/DDBJ databases">
        <title>Depth-based differentiation of microbial function through sediment-hosted aquifers and enrichment of novel symbionts in the deep terrestrial subsurface.</title>
        <authorList>
            <person name="Probst A.J."/>
            <person name="Ladd B."/>
            <person name="Jarett J.K."/>
            <person name="Geller-Mcgrath D.E."/>
            <person name="Sieber C.M."/>
            <person name="Emerson J.B."/>
            <person name="Anantharaman K."/>
            <person name="Thomas B.C."/>
            <person name="Malmstrom R."/>
            <person name="Stieglmeier M."/>
            <person name="Klingl A."/>
            <person name="Woyke T."/>
            <person name="Ryan C.M."/>
            <person name="Banfield J.F."/>
        </authorList>
    </citation>
    <scope>NUCLEOTIDE SEQUENCE [LARGE SCALE GENOMIC DNA]</scope>
    <source>
        <strain evidence="9">CG11_big_fil_rev_8_21_14_0_20_42_13</strain>
    </source>
</reference>
<dbReference type="InterPro" id="IPR004803">
    <property type="entry name" value="TGT"/>
</dbReference>
<keyword evidence="3 7" id="KW-0808">Transferase</keyword>
<feature type="binding site" evidence="7">
    <location>
        <position position="310"/>
    </location>
    <ligand>
        <name>Zn(2+)</name>
        <dbReference type="ChEBI" id="CHEBI:29105"/>
    </ligand>
</feature>
<dbReference type="InterPro" id="IPR002616">
    <property type="entry name" value="tRNA_ribo_trans-like"/>
</dbReference>
<feature type="binding site" evidence="7">
    <location>
        <position position="313"/>
    </location>
    <ligand>
        <name>Zn(2+)</name>
        <dbReference type="ChEBI" id="CHEBI:29105"/>
    </ligand>
</feature>
<organism evidence="9 10">
    <name type="scientific">Candidatus Ghiorseimicrobium undicola</name>
    <dbReference type="NCBI Taxonomy" id="1974746"/>
    <lineage>
        <taxon>Bacteria</taxon>
        <taxon>Pseudomonadati</taxon>
        <taxon>Candidatus Omnitrophota</taxon>
        <taxon>Candidatus Ghiorseimicrobium</taxon>
    </lineage>
</organism>
<dbReference type="AlphaFoldDB" id="A0A2H0LWW9"/>
<protein>
    <recommendedName>
        <fullName evidence="7">Queuine tRNA-ribosyltransferase</fullName>
        <ecNumber evidence="7">2.4.2.29</ecNumber>
    </recommendedName>
    <alternativeName>
        <fullName evidence="7">Guanine insertion enzyme</fullName>
    </alternativeName>
    <alternativeName>
        <fullName evidence="7">tRNA-guanine transglycosylase</fullName>
    </alternativeName>
</protein>
<dbReference type="GO" id="GO:0008479">
    <property type="term" value="F:tRNA-guanosine(34) queuine transglycosylase activity"/>
    <property type="evidence" value="ECO:0007669"/>
    <property type="project" value="UniProtKB-UniRule"/>
</dbReference>
<dbReference type="NCBIfam" id="TIGR00430">
    <property type="entry name" value="Q_tRNA_tgt"/>
    <property type="match status" value="1"/>
</dbReference>
<gene>
    <name evidence="7" type="primary">tgt</name>
    <name evidence="9" type="ORF">COV72_06260</name>
</gene>
<keyword evidence="4 7" id="KW-0819">tRNA processing</keyword>
<dbReference type="UniPathway" id="UPA00392"/>
<feature type="binding site" evidence="7">
    <location>
        <position position="145"/>
    </location>
    <ligand>
        <name>substrate</name>
    </ligand>
</feature>
<evidence type="ECO:0000256" key="4">
    <source>
        <dbReference type="ARBA" id="ARBA00022694"/>
    </source>
</evidence>
<dbReference type="GO" id="GO:0005829">
    <property type="term" value="C:cytosol"/>
    <property type="evidence" value="ECO:0007669"/>
    <property type="project" value="TreeGrafter"/>
</dbReference>
<feature type="domain" description="tRNA-guanine(15) transglycosylase-like" evidence="8">
    <location>
        <begin position="13"/>
        <end position="372"/>
    </location>
</feature>
<dbReference type="SUPFAM" id="SSF51713">
    <property type="entry name" value="tRNA-guanine transglycosylase"/>
    <property type="match status" value="1"/>
</dbReference>
<comment type="caution">
    <text evidence="9">The sequence shown here is derived from an EMBL/GenBank/DDBJ whole genome shotgun (WGS) entry which is preliminary data.</text>
</comment>
<dbReference type="Proteomes" id="UP000229641">
    <property type="component" value="Unassembled WGS sequence"/>
</dbReference>
<comment type="function">
    <text evidence="7">Catalyzes the base-exchange of a guanine (G) residue with the queuine precursor 7-aminomethyl-7-deazaguanine (PreQ1) at position 34 (anticodon wobble position) in tRNAs with GU(N) anticodons (tRNA-Asp, -Asn, -His and -Tyr). Catalysis occurs through a double-displacement mechanism. The nucleophile active site attacks the C1' of nucleotide 34 to detach the guanine base from the RNA, forming a covalent enzyme-RNA intermediate. The proton acceptor active site deprotonates the incoming PreQ1, allowing a nucleophilic attack on the C1' of the ribose to form the product. After dissociation, two additional enzymatic reactions on the tRNA convert PreQ1 to queuine (Q), resulting in the hypermodified nucleoside queuosine (7-(((4,5-cis-dihydroxy-2-cyclopenten-1-yl)amino)methyl)-7-deazaguanosine).</text>
</comment>
<dbReference type="PANTHER" id="PTHR46499:SF1">
    <property type="entry name" value="QUEUINE TRNA-RIBOSYLTRANSFERASE"/>
    <property type="match status" value="1"/>
</dbReference>
<dbReference type="NCBIfam" id="TIGR00449">
    <property type="entry name" value="tgt_general"/>
    <property type="match status" value="1"/>
</dbReference>
<feature type="binding site" evidence="7">
    <location>
        <position position="220"/>
    </location>
    <ligand>
        <name>substrate</name>
    </ligand>
</feature>
<comment type="cofactor">
    <cofactor evidence="7">
        <name>Zn(2+)</name>
        <dbReference type="ChEBI" id="CHEBI:29105"/>
    </cofactor>
    <text evidence="7">Binds 1 zinc ion per subunit.</text>
</comment>